<dbReference type="AlphaFoldDB" id="A0AAX4PG02"/>
<sequence length="387" mass="42222">MATGATKSQIISGCYERFLLGHEAAPSGSDDADAAAAFSWTQRFAVKAHQGPVKCVKSKGGLIVSGGDDDCVRMYDLVNGKDLGTLVEHEGSVTCLDMYGPAGAARPTHLFSGGSDGLVNVWRVKDFKILSRLRGHKRGVKSLAVHQSGKLALSCDEDTNLCMWNLVKGRVSYKNKLGSALEEIALGRGHNRYLGRRRSELVVRDLEDPEVDSVLHPGQGKILQSMCYPGSNYAYSGCADGTVQLWDLRTSARSHELKAHARRVKGIAVPMDLAGNESAGPSGFQNYFVSASSEGDLKIWDARMLSKDGEEAEPLGVRQLGVRLTCLCAKEGSVEGAAAEMEEEDDDESEKEDEEEMQRPAKRPVKRPAKKIKKKQNKRYANMARFD</sequence>
<keyword evidence="2 4" id="KW-0853">WD repeat</keyword>
<keyword evidence="7" id="KW-1185">Reference proteome</keyword>
<evidence type="ECO:0000256" key="3">
    <source>
        <dbReference type="ARBA" id="ARBA00022737"/>
    </source>
</evidence>
<feature type="compositionally biased region" description="Basic residues" evidence="5">
    <location>
        <begin position="360"/>
        <end position="378"/>
    </location>
</feature>
<dbReference type="Proteomes" id="UP001472866">
    <property type="component" value="Chromosome 11"/>
</dbReference>
<dbReference type="PANTHER" id="PTHR44675">
    <property type="entry name" value="PAK1 INTERACTING PROTEIN 1"/>
    <property type="match status" value="1"/>
</dbReference>
<dbReference type="PANTHER" id="PTHR44675:SF1">
    <property type="entry name" value="P21-ACTIVATED PROTEIN KINASE-INTERACTING PROTEIN 1"/>
    <property type="match status" value="1"/>
</dbReference>
<evidence type="ECO:0000256" key="2">
    <source>
        <dbReference type="ARBA" id="ARBA00022574"/>
    </source>
</evidence>
<feature type="repeat" description="WD" evidence="4">
    <location>
        <begin position="133"/>
        <end position="174"/>
    </location>
</feature>
<dbReference type="InterPro" id="IPR051959">
    <property type="entry name" value="PAK1-Kinase_Regulator"/>
</dbReference>
<dbReference type="Gene3D" id="2.130.10.10">
    <property type="entry name" value="YVTN repeat-like/Quinoprotein amine dehydrogenase"/>
    <property type="match status" value="2"/>
</dbReference>
<accession>A0AAX4PG02</accession>
<feature type="compositionally biased region" description="Acidic residues" evidence="5">
    <location>
        <begin position="340"/>
        <end position="356"/>
    </location>
</feature>
<dbReference type="PROSITE" id="PS50082">
    <property type="entry name" value="WD_REPEATS_2"/>
    <property type="match status" value="2"/>
</dbReference>
<feature type="repeat" description="WD" evidence="4">
    <location>
        <begin position="229"/>
        <end position="256"/>
    </location>
</feature>
<protein>
    <submittedName>
        <fullName evidence="6">P21-activated protein kinase-interacting protein</fullName>
    </submittedName>
</protein>
<dbReference type="EMBL" id="CP151511">
    <property type="protein sequence ID" value="WZN65013.1"/>
    <property type="molecule type" value="Genomic_DNA"/>
</dbReference>
<gene>
    <name evidence="6" type="ORF">HKI87_11g65700</name>
</gene>
<evidence type="ECO:0000313" key="7">
    <source>
        <dbReference type="Proteomes" id="UP001472866"/>
    </source>
</evidence>
<dbReference type="InterPro" id="IPR019775">
    <property type="entry name" value="WD40_repeat_CS"/>
</dbReference>
<dbReference type="SUPFAM" id="SSF50978">
    <property type="entry name" value="WD40 repeat-like"/>
    <property type="match status" value="1"/>
</dbReference>
<dbReference type="PROSITE" id="PS00678">
    <property type="entry name" value="WD_REPEATS_1"/>
    <property type="match status" value="1"/>
</dbReference>
<dbReference type="GO" id="GO:0016301">
    <property type="term" value="F:kinase activity"/>
    <property type="evidence" value="ECO:0007669"/>
    <property type="project" value="UniProtKB-KW"/>
</dbReference>
<reference evidence="6 7" key="1">
    <citation type="submission" date="2024-03" db="EMBL/GenBank/DDBJ databases">
        <title>Complete genome sequence of the green alga Chloropicon roscoffensis RCC1871.</title>
        <authorList>
            <person name="Lemieux C."/>
            <person name="Pombert J.-F."/>
            <person name="Otis C."/>
            <person name="Turmel M."/>
        </authorList>
    </citation>
    <scope>NUCLEOTIDE SEQUENCE [LARGE SCALE GENOMIC DNA]</scope>
    <source>
        <strain evidence="6 7">RCC1871</strain>
    </source>
</reference>
<evidence type="ECO:0000313" key="6">
    <source>
        <dbReference type="EMBL" id="WZN65013.1"/>
    </source>
</evidence>
<dbReference type="PROSITE" id="PS50294">
    <property type="entry name" value="WD_REPEATS_REGION"/>
    <property type="match status" value="1"/>
</dbReference>
<dbReference type="InterPro" id="IPR036322">
    <property type="entry name" value="WD40_repeat_dom_sf"/>
</dbReference>
<name>A0AAX4PG02_9CHLO</name>
<evidence type="ECO:0000256" key="5">
    <source>
        <dbReference type="SAM" id="MobiDB-lite"/>
    </source>
</evidence>
<evidence type="ECO:0000256" key="4">
    <source>
        <dbReference type="PROSITE-ProRule" id="PRU00221"/>
    </source>
</evidence>
<keyword evidence="6" id="KW-0418">Kinase</keyword>
<keyword evidence="6" id="KW-0808">Transferase</keyword>
<organism evidence="6 7">
    <name type="scientific">Chloropicon roscoffensis</name>
    <dbReference type="NCBI Taxonomy" id="1461544"/>
    <lineage>
        <taxon>Eukaryota</taxon>
        <taxon>Viridiplantae</taxon>
        <taxon>Chlorophyta</taxon>
        <taxon>Chloropicophyceae</taxon>
        <taxon>Chloropicales</taxon>
        <taxon>Chloropicaceae</taxon>
        <taxon>Chloropicon</taxon>
    </lineage>
</organism>
<dbReference type="GO" id="GO:0042254">
    <property type="term" value="P:ribosome biogenesis"/>
    <property type="evidence" value="ECO:0007669"/>
    <property type="project" value="UniProtKB-KW"/>
</dbReference>
<dbReference type="SMART" id="SM00320">
    <property type="entry name" value="WD40"/>
    <property type="match status" value="5"/>
</dbReference>
<keyword evidence="3" id="KW-0677">Repeat</keyword>
<dbReference type="InterPro" id="IPR020472">
    <property type="entry name" value="WD40_PAC1"/>
</dbReference>
<dbReference type="InterPro" id="IPR001680">
    <property type="entry name" value="WD40_rpt"/>
</dbReference>
<proteinExistence type="predicted"/>
<dbReference type="Pfam" id="PF00400">
    <property type="entry name" value="WD40"/>
    <property type="match status" value="4"/>
</dbReference>
<dbReference type="InterPro" id="IPR015943">
    <property type="entry name" value="WD40/YVTN_repeat-like_dom_sf"/>
</dbReference>
<dbReference type="PRINTS" id="PR00320">
    <property type="entry name" value="GPROTEINBRPT"/>
</dbReference>
<keyword evidence="1" id="KW-0690">Ribosome biogenesis</keyword>
<feature type="region of interest" description="Disordered" evidence="5">
    <location>
        <begin position="335"/>
        <end position="387"/>
    </location>
</feature>
<evidence type="ECO:0000256" key="1">
    <source>
        <dbReference type="ARBA" id="ARBA00022517"/>
    </source>
</evidence>